<protein>
    <submittedName>
        <fullName evidence="1">Uncharacterized protein</fullName>
    </submittedName>
</protein>
<name>A0A0B6YD01_9EUPU</name>
<sequence>GKQCDHKRRRLYIKYNYYKIFLFPVKHREQLSLFNKLYPGPSSSALLILDLLAKITKCTAYLIWPKGVNLNRANRQLNT</sequence>
<dbReference type="AlphaFoldDB" id="A0A0B6YD01"/>
<reference evidence="1" key="1">
    <citation type="submission" date="2014-12" db="EMBL/GenBank/DDBJ databases">
        <title>Insight into the proteome of Arion vulgaris.</title>
        <authorList>
            <person name="Aradska J."/>
            <person name="Bulat T."/>
            <person name="Smidak R."/>
            <person name="Sarate P."/>
            <person name="Gangsoo J."/>
            <person name="Sialana F."/>
            <person name="Bilban M."/>
            <person name="Lubec G."/>
        </authorList>
    </citation>
    <scope>NUCLEOTIDE SEQUENCE</scope>
    <source>
        <tissue evidence="1">Skin</tissue>
    </source>
</reference>
<dbReference type="EMBL" id="HACG01006846">
    <property type="protein sequence ID" value="CEK53711.1"/>
    <property type="molecule type" value="Transcribed_RNA"/>
</dbReference>
<feature type="non-terminal residue" evidence="1">
    <location>
        <position position="1"/>
    </location>
</feature>
<evidence type="ECO:0000313" key="1">
    <source>
        <dbReference type="EMBL" id="CEK53711.1"/>
    </source>
</evidence>
<feature type="non-terminal residue" evidence="1">
    <location>
        <position position="79"/>
    </location>
</feature>
<accession>A0A0B6YD01</accession>
<organism evidence="1">
    <name type="scientific">Arion vulgaris</name>
    <dbReference type="NCBI Taxonomy" id="1028688"/>
    <lineage>
        <taxon>Eukaryota</taxon>
        <taxon>Metazoa</taxon>
        <taxon>Spiralia</taxon>
        <taxon>Lophotrochozoa</taxon>
        <taxon>Mollusca</taxon>
        <taxon>Gastropoda</taxon>
        <taxon>Heterobranchia</taxon>
        <taxon>Euthyneura</taxon>
        <taxon>Panpulmonata</taxon>
        <taxon>Eupulmonata</taxon>
        <taxon>Stylommatophora</taxon>
        <taxon>Helicina</taxon>
        <taxon>Arionoidea</taxon>
        <taxon>Arionidae</taxon>
        <taxon>Arion</taxon>
    </lineage>
</organism>
<proteinExistence type="predicted"/>
<gene>
    <name evidence="1" type="primary">ORF21059</name>
</gene>